<name>A0A9Q0ML88_9DIPT</name>
<dbReference type="Proteomes" id="UP001151699">
    <property type="component" value="Unassembled WGS sequence"/>
</dbReference>
<proteinExistence type="inferred from homology"/>
<dbReference type="Pfam" id="PF00685">
    <property type="entry name" value="Sulfotransfer_1"/>
    <property type="match status" value="1"/>
</dbReference>
<gene>
    <name evidence="4" type="primary">LST_4</name>
    <name evidence="4" type="ORF">Bhyg_16766</name>
</gene>
<dbReference type="PANTHER" id="PTHR11783">
    <property type="entry name" value="SULFOTRANSFERASE SULT"/>
    <property type="match status" value="1"/>
</dbReference>
<evidence type="ECO:0000256" key="2">
    <source>
        <dbReference type="ARBA" id="ARBA00022679"/>
    </source>
</evidence>
<feature type="domain" description="Sulfotransferase" evidence="3">
    <location>
        <begin position="65"/>
        <end position="324"/>
    </location>
</feature>
<dbReference type="GO" id="GO:0008146">
    <property type="term" value="F:sulfotransferase activity"/>
    <property type="evidence" value="ECO:0007669"/>
    <property type="project" value="InterPro"/>
</dbReference>
<protein>
    <submittedName>
        <fullName evidence="4">Luciferin sulfotransferase</fullName>
    </submittedName>
</protein>
<evidence type="ECO:0000256" key="1">
    <source>
        <dbReference type="ARBA" id="ARBA00005771"/>
    </source>
</evidence>
<evidence type="ECO:0000313" key="5">
    <source>
        <dbReference type="Proteomes" id="UP001151699"/>
    </source>
</evidence>
<comment type="similarity">
    <text evidence="1">Belongs to the sulfotransferase 1 family.</text>
</comment>
<evidence type="ECO:0000313" key="4">
    <source>
        <dbReference type="EMBL" id="KAJ6633341.1"/>
    </source>
</evidence>
<dbReference type="Gene3D" id="3.40.50.300">
    <property type="entry name" value="P-loop containing nucleotide triphosphate hydrolases"/>
    <property type="match status" value="1"/>
</dbReference>
<dbReference type="InterPro" id="IPR027417">
    <property type="entry name" value="P-loop_NTPase"/>
</dbReference>
<sequence>MPIICEDYNGSAKSAAYFTVDKFMYAYPQPNPLTPLGSEYQFSKQFLPTRFKKYMEQIENFQVRPDDVWSVTFAKAGSTWSQEMIWLLNNNLNFEKAKKRSLQDRFPYLEFDACAELMNSKLLKKAKHMPSPRHLKSHLSAGLLPKQVWTVKPKIIYVARGVKDLAISYYHHYVHMQGYKGTMEDFLEAFLEDKIFLAPYHGHVKDFHFLRNEENVLFITYEEMKTDLMAVIKKTATFLGKCYSDEDLKKLEEHLTFDAMKNNKKVNFSKYLGYIKMYTRVTRAFSKNANGKESWSFMRKGKIGSYKEEMPPEMIERFDNWTTEFNRKNGTFIPL</sequence>
<dbReference type="InterPro" id="IPR000863">
    <property type="entry name" value="Sulfotransferase_dom"/>
</dbReference>
<evidence type="ECO:0000259" key="3">
    <source>
        <dbReference type="Pfam" id="PF00685"/>
    </source>
</evidence>
<dbReference type="OrthoDB" id="205623at2759"/>
<dbReference type="EMBL" id="WJQU01002085">
    <property type="protein sequence ID" value="KAJ6633341.1"/>
    <property type="molecule type" value="Genomic_DNA"/>
</dbReference>
<organism evidence="4 5">
    <name type="scientific">Pseudolycoriella hygida</name>
    <dbReference type="NCBI Taxonomy" id="35572"/>
    <lineage>
        <taxon>Eukaryota</taxon>
        <taxon>Metazoa</taxon>
        <taxon>Ecdysozoa</taxon>
        <taxon>Arthropoda</taxon>
        <taxon>Hexapoda</taxon>
        <taxon>Insecta</taxon>
        <taxon>Pterygota</taxon>
        <taxon>Neoptera</taxon>
        <taxon>Endopterygota</taxon>
        <taxon>Diptera</taxon>
        <taxon>Nematocera</taxon>
        <taxon>Sciaroidea</taxon>
        <taxon>Sciaridae</taxon>
        <taxon>Pseudolycoriella</taxon>
    </lineage>
</organism>
<keyword evidence="5" id="KW-1185">Reference proteome</keyword>
<accession>A0A9Q0ML88</accession>
<keyword evidence="2" id="KW-0808">Transferase</keyword>
<dbReference type="SUPFAM" id="SSF52540">
    <property type="entry name" value="P-loop containing nucleoside triphosphate hydrolases"/>
    <property type="match status" value="1"/>
</dbReference>
<comment type="caution">
    <text evidence="4">The sequence shown here is derived from an EMBL/GenBank/DDBJ whole genome shotgun (WGS) entry which is preliminary data.</text>
</comment>
<dbReference type="AlphaFoldDB" id="A0A9Q0ML88"/>
<reference evidence="4" key="1">
    <citation type="submission" date="2022-07" db="EMBL/GenBank/DDBJ databases">
        <authorList>
            <person name="Trinca V."/>
            <person name="Uliana J.V.C."/>
            <person name="Torres T.T."/>
            <person name="Ward R.J."/>
            <person name="Monesi N."/>
        </authorList>
    </citation>
    <scope>NUCLEOTIDE SEQUENCE</scope>
    <source>
        <strain evidence="4">HSMRA1968</strain>
        <tissue evidence="4">Whole embryos</tissue>
    </source>
</reference>